<keyword evidence="4" id="KW-1185">Reference proteome</keyword>
<evidence type="ECO:0000313" key="4">
    <source>
        <dbReference type="Proteomes" id="UP000051888"/>
    </source>
</evidence>
<dbReference type="PATRIC" id="fig|157838.3.peg.3185"/>
<dbReference type="Pfam" id="PF03779">
    <property type="entry name" value="SPW"/>
    <property type="match status" value="1"/>
</dbReference>
<keyword evidence="1" id="KW-0472">Membrane</keyword>
<sequence>MKTRSTLNALIGVWFIIAPWVLGFSDQSGALWSSVVIGLIQLILSFWASSETGWNSWKNWITVLTGAWFVILPFVYSLSSGETWTSVILGLVTILFSLWNVGSKQSN</sequence>
<feature type="domain" description="SPW repeat-containing integral membrane" evidence="2">
    <location>
        <begin position="5"/>
        <end position="98"/>
    </location>
</feature>
<organism evidence="3 4">
    <name type="scientific">Heyndrickxia shackletonii</name>
    <dbReference type="NCBI Taxonomy" id="157838"/>
    <lineage>
        <taxon>Bacteria</taxon>
        <taxon>Bacillati</taxon>
        <taxon>Bacillota</taxon>
        <taxon>Bacilli</taxon>
        <taxon>Bacillales</taxon>
        <taxon>Bacillaceae</taxon>
        <taxon>Heyndrickxia</taxon>
    </lineage>
</organism>
<name>A0A0Q3WZ11_9BACI</name>
<evidence type="ECO:0000256" key="1">
    <source>
        <dbReference type="SAM" id="Phobius"/>
    </source>
</evidence>
<keyword evidence="1" id="KW-1133">Transmembrane helix</keyword>
<dbReference type="RefSeq" id="WP_055740329.1">
    <property type="nucleotide sequence ID" value="NZ_JAAIWL010000072.1"/>
</dbReference>
<protein>
    <recommendedName>
        <fullName evidence="2">SPW repeat-containing integral membrane domain-containing protein</fullName>
    </recommendedName>
</protein>
<feature type="transmembrane region" description="Helical" evidence="1">
    <location>
        <begin position="84"/>
        <end position="102"/>
    </location>
</feature>
<feature type="transmembrane region" description="Helical" evidence="1">
    <location>
        <begin position="7"/>
        <end position="24"/>
    </location>
</feature>
<reference evidence="3 4" key="1">
    <citation type="submission" date="2015-09" db="EMBL/GenBank/DDBJ databases">
        <title>Genome sequencing project for genomic taxonomy and phylogenomics of Bacillus-like bacteria.</title>
        <authorList>
            <person name="Liu B."/>
            <person name="Wang J."/>
            <person name="Zhu Y."/>
            <person name="Liu G."/>
            <person name="Chen Q."/>
            <person name="Chen Z."/>
            <person name="Lan J."/>
            <person name="Che J."/>
            <person name="Ge C."/>
            <person name="Shi H."/>
            <person name="Pan Z."/>
            <person name="Liu X."/>
        </authorList>
    </citation>
    <scope>NUCLEOTIDE SEQUENCE [LARGE SCALE GENOMIC DNA]</scope>
    <source>
        <strain evidence="3 4">LMG 18435</strain>
    </source>
</reference>
<dbReference type="AlphaFoldDB" id="A0A0Q3WZ11"/>
<dbReference type="EMBL" id="LJJC01000004">
    <property type="protein sequence ID" value="KQL54551.1"/>
    <property type="molecule type" value="Genomic_DNA"/>
</dbReference>
<evidence type="ECO:0000259" key="2">
    <source>
        <dbReference type="Pfam" id="PF03779"/>
    </source>
</evidence>
<proteinExistence type="predicted"/>
<keyword evidence="1" id="KW-0812">Transmembrane</keyword>
<feature type="transmembrane region" description="Helical" evidence="1">
    <location>
        <begin position="60"/>
        <end position="78"/>
    </location>
</feature>
<evidence type="ECO:0000313" key="3">
    <source>
        <dbReference type="EMBL" id="KQL54551.1"/>
    </source>
</evidence>
<dbReference type="OrthoDB" id="32521at2"/>
<feature type="transmembrane region" description="Helical" evidence="1">
    <location>
        <begin position="30"/>
        <end position="48"/>
    </location>
</feature>
<comment type="caution">
    <text evidence="3">The sequence shown here is derived from an EMBL/GenBank/DDBJ whole genome shotgun (WGS) entry which is preliminary data.</text>
</comment>
<gene>
    <name evidence="3" type="ORF">AN964_14310</name>
</gene>
<dbReference type="Proteomes" id="UP000051888">
    <property type="component" value="Unassembled WGS sequence"/>
</dbReference>
<dbReference type="InterPro" id="IPR005530">
    <property type="entry name" value="SPW"/>
</dbReference>
<dbReference type="STRING" id="157838.AN964_14310"/>
<accession>A0A0Q3WZ11</accession>